<reference evidence="1" key="1">
    <citation type="submission" date="2021-06" db="EMBL/GenBank/DDBJ databases">
        <authorList>
            <person name="Kallberg Y."/>
            <person name="Tangrot J."/>
            <person name="Rosling A."/>
        </authorList>
    </citation>
    <scope>NUCLEOTIDE SEQUENCE</scope>
    <source>
        <strain evidence="1">MA453B</strain>
    </source>
</reference>
<proteinExistence type="predicted"/>
<protein>
    <submittedName>
        <fullName evidence="1">23205_t:CDS:1</fullName>
    </submittedName>
</protein>
<evidence type="ECO:0000313" key="1">
    <source>
        <dbReference type="EMBL" id="CAG8798429.1"/>
    </source>
</evidence>
<comment type="caution">
    <text evidence="1">The sequence shown here is derived from an EMBL/GenBank/DDBJ whole genome shotgun (WGS) entry which is preliminary data.</text>
</comment>
<organism evidence="1 2">
    <name type="scientific">Dentiscutata erythropus</name>
    <dbReference type="NCBI Taxonomy" id="1348616"/>
    <lineage>
        <taxon>Eukaryota</taxon>
        <taxon>Fungi</taxon>
        <taxon>Fungi incertae sedis</taxon>
        <taxon>Mucoromycota</taxon>
        <taxon>Glomeromycotina</taxon>
        <taxon>Glomeromycetes</taxon>
        <taxon>Diversisporales</taxon>
        <taxon>Gigasporaceae</taxon>
        <taxon>Dentiscutata</taxon>
    </lineage>
</organism>
<dbReference type="Proteomes" id="UP000789405">
    <property type="component" value="Unassembled WGS sequence"/>
</dbReference>
<feature type="non-terminal residue" evidence="1">
    <location>
        <position position="1"/>
    </location>
</feature>
<dbReference type="AlphaFoldDB" id="A0A9N9JXL7"/>
<accession>A0A9N9JXL7</accession>
<name>A0A9N9JXL7_9GLOM</name>
<keyword evidence="2" id="KW-1185">Reference proteome</keyword>
<sequence length="48" mass="5487">TNALTKCLDYIKKNHKKKILPISFDCSWAYGRNAKQASGEFLCQIKPD</sequence>
<gene>
    <name evidence="1" type="ORF">DERYTH_LOCUS22870</name>
</gene>
<evidence type="ECO:0000313" key="2">
    <source>
        <dbReference type="Proteomes" id="UP000789405"/>
    </source>
</evidence>
<dbReference type="EMBL" id="CAJVPY010033009">
    <property type="protein sequence ID" value="CAG8798429.1"/>
    <property type="molecule type" value="Genomic_DNA"/>
</dbReference>
<feature type="non-terminal residue" evidence="1">
    <location>
        <position position="48"/>
    </location>
</feature>